<name>A0A9P9A3P5_9PEZI</name>
<proteinExistence type="predicted"/>
<feature type="domain" description="DUF7730" evidence="1">
    <location>
        <begin position="13"/>
        <end position="269"/>
    </location>
</feature>
<reference evidence="2" key="1">
    <citation type="journal article" date="2021" name="Nat. Commun.">
        <title>Genetic determinants of endophytism in the Arabidopsis root mycobiome.</title>
        <authorList>
            <person name="Mesny F."/>
            <person name="Miyauchi S."/>
            <person name="Thiergart T."/>
            <person name="Pickel B."/>
            <person name="Atanasova L."/>
            <person name="Karlsson M."/>
            <person name="Huettel B."/>
            <person name="Barry K.W."/>
            <person name="Haridas S."/>
            <person name="Chen C."/>
            <person name="Bauer D."/>
            <person name="Andreopoulos W."/>
            <person name="Pangilinan J."/>
            <person name="LaButti K."/>
            <person name="Riley R."/>
            <person name="Lipzen A."/>
            <person name="Clum A."/>
            <person name="Drula E."/>
            <person name="Henrissat B."/>
            <person name="Kohler A."/>
            <person name="Grigoriev I.V."/>
            <person name="Martin F.M."/>
            <person name="Hacquard S."/>
        </authorList>
    </citation>
    <scope>NUCLEOTIDE SEQUENCE</scope>
    <source>
        <strain evidence="2">MPI-SDFR-AT-0073</strain>
    </source>
</reference>
<evidence type="ECO:0000259" key="1">
    <source>
        <dbReference type="Pfam" id="PF24864"/>
    </source>
</evidence>
<keyword evidence="3" id="KW-1185">Reference proteome</keyword>
<sequence length="385" mass="44282">MTTSDHSQWGFEAQAQSTLFLLPNETRREIYRQFFHHDVHVYLHQDHIRLSLCVQERLRNRELESYISQYANRSKADTAMWTRRIASSWGEHWKCEELAKGVHNSHGVAGNYVQSMSRACKRLYIDVATFVADFTTIHITDPAALSQICRGVNSRTLAPKFFGMSFSHVKRLGMTFKLDVDFCEGWGRVTANDDVDQTPGPAVSAVGEHWAAAQQRWREMSVNISQLRQLQALHVSLDHNNKCPWAVVDERAILAPLAKAAENGDFALTIDLPMLEPHFQNPLRHYTADSPALHFSIIRRYRETLFVGVDNSGERSVVEKWQFPVLYHFYQDVDGFKDRGVECGGPSAEDMVRLRDQAEQEERNVARRGRDPWDYITELCEQLSQ</sequence>
<gene>
    <name evidence="2" type="ORF">BKA67DRAFT_14498</name>
</gene>
<dbReference type="AlphaFoldDB" id="A0A9P9A3P5"/>
<evidence type="ECO:0000313" key="2">
    <source>
        <dbReference type="EMBL" id="KAH6659465.1"/>
    </source>
</evidence>
<dbReference type="RefSeq" id="XP_045963596.1">
    <property type="nucleotide sequence ID" value="XM_046095079.1"/>
</dbReference>
<dbReference type="OrthoDB" id="4757095at2759"/>
<protein>
    <recommendedName>
        <fullName evidence="1">DUF7730 domain-containing protein</fullName>
    </recommendedName>
</protein>
<dbReference type="Pfam" id="PF24864">
    <property type="entry name" value="DUF7730"/>
    <property type="match status" value="1"/>
</dbReference>
<accession>A0A9P9A3P5</accession>
<dbReference type="GeneID" id="70123972"/>
<dbReference type="EMBL" id="JAGPXC010000001">
    <property type="protein sequence ID" value="KAH6659465.1"/>
    <property type="molecule type" value="Genomic_DNA"/>
</dbReference>
<evidence type="ECO:0000313" key="3">
    <source>
        <dbReference type="Proteomes" id="UP000758603"/>
    </source>
</evidence>
<comment type="caution">
    <text evidence="2">The sequence shown here is derived from an EMBL/GenBank/DDBJ whole genome shotgun (WGS) entry which is preliminary data.</text>
</comment>
<dbReference type="Proteomes" id="UP000758603">
    <property type="component" value="Unassembled WGS sequence"/>
</dbReference>
<organism evidence="2 3">
    <name type="scientific">Truncatella angustata</name>
    <dbReference type="NCBI Taxonomy" id="152316"/>
    <lineage>
        <taxon>Eukaryota</taxon>
        <taxon>Fungi</taxon>
        <taxon>Dikarya</taxon>
        <taxon>Ascomycota</taxon>
        <taxon>Pezizomycotina</taxon>
        <taxon>Sordariomycetes</taxon>
        <taxon>Xylariomycetidae</taxon>
        <taxon>Amphisphaeriales</taxon>
        <taxon>Sporocadaceae</taxon>
        <taxon>Truncatella</taxon>
    </lineage>
</organism>
<dbReference type="InterPro" id="IPR056632">
    <property type="entry name" value="DUF7730"/>
</dbReference>